<organism evidence="3 4">
    <name type="scientific">Coemansia thaxteri</name>
    <dbReference type="NCBI Taxonomy" id="2663907"/>
    <lineage>
        <taxon>Eukaryota</taxon>
        <taxon>Fungi</taxon>
        <taxon>Fungi incertae sedis</taxon>
        <taxon>Zoopagomycota</taxon>
        <taxon>Kickxellomycotina</taxon>
        <taxon>Kickxellomycetes</taxon>
        <taxon>Kickxellales</taxon>
        <taxon>Kickxellaceae</taxon>
        <taxon>Coemansia</taxon>
    </lineage>
</organism>
<evidence type="ECO:0000313" key="3">
    <source>
        <dbReference type="EMBL" id="KAJ2001274.1"/>
    </source>
</evidence>
<dbReference type="GO" id="GO:0061928">
    <property type="term" value="F:glutathione specific gamma-glutamylcyclotransferase activity"/>
    <property type="evidence" value="ECO:0007669"/>
    <property type="project" value="UniProtKB-EC"/>
</dbReference>
<dbReference type="GO" id="GO:0005737">
    <property type="term" value="C:cytoplasm"/>
    <property type="evidence" value="ECO:0007669"/>
    <property type="project" value="TreeGrafter"/>
</dbReference>
<dbReference type="AlphaFoldDB" id="A0A9W8BBD0"/>
<protein>
    <recommendedName>
        <fullName evidence="1">glutathione-specific gamma-glutamylcyclotransferase</fullName>
        <ecNumber evidence="1">4.3.2.7</ecNumber>
    </recommendedName>
</protein>
<name>A0A9W8BBD0_9FUNG</name>
<dbReference type="OrthoDB" id="1933483at2759"/>
<dbReference type="GO" id="GO:0006751">
    <property type="term" value="P:glutathione catabolic process"/>
    <property type="evidence" value="ECO:0007669"/>
    <property type="project" value="InterPro"/>
</dbReference>
<reference evidence="3" key="1">
    <citation type="submission" date="2022-07" db="EMBL/GenBank/DDBJ databases">
        <title>Phylogenomic reconstructions and comparative analyses of Kickxellomycotina fungi.</title>
        <authorList>
            <person name="Reynolds N.K."/>
            <person name="Stajich J.E."/>
            <person name="Barry K."/>
            <person name="Grigoriev I.V."/>
            <person name="Crous P."/>
            <person name="Smith M.E."/>
        </authorList>
    </citation>
    <scope>NUCLEOTIDE SEQUENCE</scope>
    <source>
        <strain evidence="3">IMI 214461</strain>
    </source>
</reference>
<dbReference type="Gene3D" id="3.10.490.10">
    <property type="entry name" value="Gamma-glutamyl cyclotransferase-like"/>
    <property type="match status" value="1"/>
</dbReference>
<dbReference type="Pfam" id="PF04752">
    <property type="entry name" value="ChaC"/>
    <property type="match status" value="1"/>
</dbReference>
<keyword evidence="4" id="KW-1185">Reference proteome</keyword>
<dbReference type="PANTHER" id="PTHR12192:SF2">
    <property type="entry name" value="GLUTATHIONE-SPECIFIC GAMMA-GLUTAMYLCYCLOTRANSFERASE 2"/>
    <property type="match status" value="1"/>
</dbReference>
<dbReference type="PANTHER" id="PTHR12192">
    <property type="entry name" value="CATION TRANSPORT PROTEIN CHAC-RELATED"/>
    <property type="match status" value="1"/>
</dbReference>
<dbReference type="EC" id="4.3.2.7" evidence="1"/>
<dbReference type="EMBL" id="JANBQF010000426">
    <property type="protein sequence ID" value="KAJ2001274.1"/>
    <property type="molecule type" value="Genomic_DNA"/>
</dbReference>
<evidence type="ECO:0000313" key="4">
    <source>
        <dbReference type="Proteomes" id="UP001150907"/>
    </source>
</evidence>
<dbReference type="Proteomes" id="UP001150907">
    <property type="component" value="Unassembled WGS sequence"/>
</dbReference>
<proteinExistence type="predicted"/>
<accession>A0A9W8BBD0</accession>
<sequence length="213" mass="23232">MTVAVEDSVEGCASALGTPWENGRALWVFGYGSIIYRVDFPVEAQVFGCIRGRRRAFLQKSHDHRGTTSQPGRVCTLIPAAEWTAMFPGDPADPDTTACWGVAYRVKSGMEQQVKAQLDHREKDGYTVDFVSVYSDDGADSAPVLRNVLVYVGVSSNPSFAGASSIEETARVIARAVGPSGTNREYIYRLCQALRAQRGDAVDEYLGALEKRT</sequence>
<keyword evidence="2" id="KW-0456">Lyase</keyword>
<evidence type="ECO:0000256" key="1">
    <source>
        <dbReference type="ARBA" id="ARBA00012344"/>
    </source>
</evidence>
<evidence type="ECO:0000256" key="2">
    <source>
        <dbReference type="ARBA" id="ARBA00023239"/>
    </source>
</evidence>
<gene>
    <name evidence="3" type="ORF">H4R26_004217</name>
</gene>
<dbReference type="InterPro" id="IPR006840">
    <property type="entry name" value="ChaC"/>
</dbReference>
<comment type="caution">
    <text evidence="3">The sequence shown here is derived from an EMBL/GenBank/DDBJ whole genome shotgun (WGS) entry which is preliminary data.</text>
</comment>